<dbReference type="EMBL" id="JARJCW010000005">
    <property type="protein sequence ID" value="KAJ7224664.1"/>
    <property type="molecule type" value="Genomic_DNA"/>
</dbReference>
<keyword evidence="3" id="KW-1185">Reference proteome</keyword>
<sequence length="314" mass="33640">MSFYTSDSHEFSFDVQHPDIDTDTDLDLNACNDSECLVKPGGRSGAVDTLAAEPEALRQHIMVLLLPSVCAPFRVHRARWPLAYTDADAAVAASSVARAPGAITVPTFHGAVYAHGASRASAGAGAGAGPRAPGRLLCAPPAWLLARMGVPPHLARDSVDPGVNVYAYPDESAEDGRSKPGHTPAYLRRPGQTRAGRGRHCQGKIRAGSAVFAQRAKAFKVEGLRKAFENLGRELPFDEGLRPSRVIGVSMPTQKPLREYFHRGGSKATHTSTPIANPVSSDYRFPDDGHSSWPTKLGMSSEAIEIDSDDEFCQ</sequence>
<evidence type="ECO:0000313" key="2">
    <source>
        <dbReference type="EMBL" id="KAJ7224664.1"/>
    </source>
</evidence>
<feature type="region of interest" description="Disordered" evidence="1">
    <location>
        <begin position="170"/>
        <end position="200"/>
    </location>
</feature>
<reference evidence="2" key="1">
    <citation type="submission" date="2023-03" db="EMBL/GenBank/DDBJ databases">
        <title>Massive genome expansion in bonnet fungi (Mycena s.s.) driven by repeated elements and novel gene families across ecological guilds.</title>
        <authorList>
            <consortium name="Lawrence Berkeley National Laboratory"/>
            <person name="Harder C.B."/>
            <person name="Miyauchi S."/>
            <person name="Viragh M."/>
            <person name="Kuo A."/>
            <person name="Thoen E."/>
            <person name="Andreopoulos B."/>
            <person name="Lu D."/>
            <person name="Skrede I."/>
            <person name="Drula E."/>
            <person name="Henrissat B."/>
            <person name="Morin E."/>
            <person name="Kohler A."/>
            <person name="Barry K."/>
            <person name="LaButti K."/>
            <person name="Morin E."/>
            <person name="Salamov A."/>
            <person name="Lipzen A."/>
            <person name="Mereny Z."/>
            <person name="Hegedus B."/>
            <person name="Baldrian P."/>
            <person name="Stursova M."/>
            <person name="Weitz H."/>
            <person name="Taylor A."/>
            <person name="Grigoriev I.V."/>
            <person name="Nagy L.G."/>
            <person name="Martin F."/>
            <person name="Kauserud H."/>
        </authorList>
    </citation>
    <scope>NUCLEOTIDE SEQUENCE</scope>
    <source>
        <strain evidence="2">9144</strain>
    </source>
</reference>
<evidence type="ECO:0000256" key="1">
    <source>
        <dbReference type="SAM" id="MobiDB-lite"/>
    </source>
</evidence>
<organism evidence="2 3">
    <name type="scientific">Mycena pura</name>
    <dbReference type="NCBI Taxonomy" id="153505"/>
    <lineage>
        <taxon>Eukaryota</taxon>
        <taxon>Fungi</taxon>
        <taxon>Dikarya</taxon>
        <taxon>Basidiomycota</taxon>
        <taxon>Agaricomycotina</taxon>
        <taxon>Agaricomycetes</taxon>
        <taxon>Agaricomycetidae</taxon>
        <taxon>Agaricales</taxon>
        <taxon>Marasmiineae</taxon>
        <taxon>Mycenaceae</taxon>
        <taxon>Mycena</taxon>
    </lineage>
</organism>
<accession>A0AAD7E330</accession>
<name>A0AAD7E330_9AGAR</name>
<dbReference type="AlphaFoldDB" id="A0AAD7E330"/>
<evidence type="ECO:0000313" key="3">
    <source>
        <dbReference type="Proteomes" id="UP001219525"/>
    </source>
</evidence>
<comment type="caution">
    <text evidence="2">The sequence shown here is derived from an EMBL/GenBank/DDBJ whole genome shotgun (WGS) entry which is preliminary data.</text>
</comment>
<gene>
    <name evidence="2" type="ORF">GGX14DRAFT_387336</name>
</gene>
<protein>
    <submittedName>
        <fullName evidence="2">Uncharacterized protein</fullName>
    </submittedName>
</protein>
<dbReference type="Proteomes" id="UP001219525">
    <property type="component" value="Unassembled WGS sequence"/>
</dbReference>
<proteinExistence type="predicted"/>